<dbReference type="InterPro" id="IPR007939">
    <property type="entry name" value="Cu-R_B_prcur"/>
</dbReference>
<dbReference type="RefSeq" id="WP_379986391.1">
    <property type="nucleotide sequence ID" value="NZ_JADIKD010000007.1"/>
</dbReference>
<reference evidence="3 4" key="1">
    <citation type="submission" date="2020-10" db="EMBL/GenBank/DDBJ databases">
        <title>Phylogeny of dyella-like bacteria.</title>
        <authorList>
            <person name="Fu J."/>
        </authorList>
    </citation>
    <scope>NUCLEOTIDE SEQUENCE [LARGE SCALE GENOMIC DNA]</scope>
    <source>
        <strain evidence="3 4">BB4</strain>
    </source>
</reference>
<feature type="region of interest" description="Disordered" evidence="1">
    <location>
        <begin position="23"/>
        <end position="51"/>
    </location>
</feature>
<evidence type="ECO:0000256" key="2">
    <source>
        <dbReference type="SAM" id="SignalP"/>
    </source>
</evidence>
<keyword evidence="2" id="KW-0732">Signal</keyword>
<feature type="region of interest" description="Disordered" evidence="1">
    <location>
        <begin position="59"/>
        <end position="78"/>
    </location>
</feature>
<dbReference type="InterPro" id="IPR036709">
    <property type="entry name" value="Autotransporte_beta_dom_sf"/>
</dbReference>
<evidence type="ECO:0000313" key="4">
    <source>
        <dbReference type="Proteomes" id="UP001620408"/>
    </source>
</evidence>
<proteinExistence type="predicted"/>
<keyword evidence="4" id="KW-1185">Reference proteome</keyword>
<dbReference type="SUPFAM" id="SSF103515">
    <property type="entry name" value="Autotransporter"/>
    <property type="match status" value="1"/>
</dbReference>
<accession>A0ABW8K2G3</accession>
<dbReference type="Proteomes" id="UP001620408">
    <property type="component" value="Unassembled WGS sequence"/>
</dbReference>
<comment type="caution">
    <text evidence="3">The sequence shown here is derived from an EMBL/GenBank/DDBJ whole genome shotgun (WGS) entry which is preliminary data.</text>
</comment>
<protein>
    <submittedName>
        <fullName evidence="3">Copper resistance protein B</fullName>
    </submittedName>
</protein>
<dbReference type="EMBL" id="JADIKD010000007">
    <property type="protein sequence ID" value="MFK2916356.1"/>
    <property type="molecule type" value="Genomic_DNA"/>
</dbReference>
<organism evidence="3 4">
    <name type="scientific">Dyella koreensis</name>
    <dbReference type="NCBI Taxonomy" id="311235"/>
    <lineage>
        <taxon>Bacteria</taxon>
        <taxon>Pseudomonadati</taxon>
        <taxon>Pseudomonadota</taxon>
        <taxon>Gammaproteobacteria</taxon>
        <taxon>Lysobacterales</taxon>
        <taxon>Rhodanobacteraceae</taxon>
        <taxon>Dyella</taxon>
    </lineage>
</organism>
<gene>
    <name evidence="3" type="ORF">ISS97_03690</name>
</gene>
<feature type="chain" id="PRO_5045223686" evidence="2">
    <location>
        <begin position="22"/>
        <end position="326"/>
    </location>
</feature>
<sequence length="326" mass="36725">MNRLTVSIAALCLAMSGGVAAQDTMAGHERHHAETSPAKKKPTKHEHMSHDGMAMDGMPGMGQAQQEATEPATDHAGHSMEMPAPSALPPNGHIPPPPPATQLGAMSPEHMADMMQMHDLANRGMWLFDRLERTRSIRGDYATAWQAEGWWGGDIDRVWLRTEGERSNEGTRDARAEVLWGHAWSTFWDWQLGVRHDFGQGPNRQWLAAGVQGLAPYWFETQATFYAGPQGRTALRLEASYDLRFTQRLILAPELELNFYGKDDPRRGIRSGLSDMEAGLRLRYEFSRRFAPYVGVNWTRRFAGRDMLGHESARETTWVAGVRLWF</sequence>
<dbReference type="Pfam" id="PF05275">
    <property type="entry name" value="CopB"/>
    <property type="match status" value="1"/>
</dbReference>
<evidence type="ECO:0000313" key="3">
    <source>
        <dbReference type="EMBL" id="MFK2916356.1"/>
    </source>
</evidence>
<name>A0ABW8K2G3_9GAMM</name>
<feature type="signal peptide" evidence="2">
    <location>
        <begin position="1"/>
        <end position="21"/>
    </location>
</feature>
<evidence type="ECO:0000256" key="1">
    <source>
        <dbReference type="SAM" id="MobiDB-lite"/>
    </source>
</evidence>